<reference evidence="1 2" key="1">
    <citation type="submission" date="2018-09" db="EMBL/GenBank/DDBJ databases">
        <title>YIM PH21274 draft genome.</title>
        <authorList>
            <person name="Miao C."/>
        </authorList>
    </citation>
    <scope>NUCLEOTIDE SEQUENCE [LARGE SCALE GENOMIC DNA]</scope>
    <source>
        <strain evidence="1 2">YIM PH 21724</strain>
    </source>
</reference>
<name>A0A3A4KA02_9NOCA</name>
<accession>A0A3A4KA02</accession>
<comment type="caution">
    <text evidence="1">The sequence shown here is derived from an EMBL/GenBank/DDBJ whole genome shotgun (WGS) entry which is preliminary data.</text>
</comment>
<dbReference type="RefSeq" id="WP_120039562.1">
    <property type="nucleotide sequence ID" value="NZ_QZFU01000016.1"/>
</dbReference>
<organism evidence="1 2">
    <name type="scientific">Nocardia panacis</name>
    <dbReference type="NCBI Taxonomy" id="2340916"/>
    <lineage>
        <taxon>Bacteria</taxon>
        <taxon>Bacillati</taxon>
        <taxon>Actinomycetota</taxon>
        <taxon>Actinomycetes</taxon>
        <taxon>Mycobacteriales</taxon>
        <taxon>Nocardiaceae</taxon>
        <taxon>Nocardia</taxon>
    </lineage>
</organism>
<evidence type="ECO:0000313" key="1">
    <source>
        <dbReference type="EMBL" id="RJO76640.1"/>
    </source>
</evidence>
<sequence>MNPFPSRDQLLRACRGEQVPEHPLLRWARMLTVLHESRIGDSRCDIGESLSLERELVDRIDRWVESRPPALDGVWALHTESVGAVVDRVAQRTAYAAVASRDAGGDELWDAWEELAEAAFGYEDLVAELSTGRRRVPVRRRVEA</sequence>
<keyword evidence="2" id="KW-1185">Reference proteome</keyword>
<evidence type="ECO:0000313" key="2">
    <source>
        <dbReference type="Proteomes" id="UP000266677"/>
    </source>
</evidence>
<dbReference type="AlphaFoldDB" id="A0A3A4KA02"/>
<dbReference type="Proteomes" id="UP000266677">
    <property type="component" value="Unassembled WGS sequence"/>
</dbReference>
<gene>
    <name evidence="1" type="ORF">D5S18_10205</name>
</gene>
<protein>
    <recommendedName>
        <fullName evidence="3">DUF4254 domain-containing protein</fullName>
    </recommendedName>
</protein>
<dbReference type="EMBL" id="QZFU01000016">
    <property type="protein sequence ID" value="RJO76640.1"/>
    <property type="molecule type" value="Genomic_DNA"/>
</dbReference>
<dbReference type="OrthoDB" id="3352146at2"/>
<evidence type="ECO:0008006" key="3">
    <source>
        <dbReference type="Google" id="ProtNLM"/>
    </source>
</evidence>
<proteinExistence type="predicted"/>